<name>A0A6S9QG49_CHRCT</name>
<dbReference type="Pfam" id="PF07859">
    <property type="entry name" value="Abhydrolase_3"/>
    <property type="match status" value="1"/>
</dbReference>
<organism evidence="4">
    <name type="scientific">Chrysotila carterae</name>
    <name type="common">Marine alga</name>
    <name type="synonym">Syracosphaera carterae</name>
    <dbReference type="NCBI Taxonomy" id="13221"/>
    <lineage>
        <taxon>Eukaryota</taxon>
        <taxon>Haptista</taxon>
        <taxon>Haptophyta</taxon>
        <taxon>Prymnesiophyceae</taxon>
        <taxon>Isochrysidales</taxon>
        <taxon>Isochrysidaceae</taxon>
        <taxon>Chrysotila</taxon>
    </lineage>
</organism>
<keyword evidence="2" id="KW-0472">Membrane</keyword>
<evidence type="ECO:0000313" key="5">
    <source>
        <dbReference type="EMBL" id="CAE0750160.1"/>
    </source>
</evidence>
<dbReference type="PANTHER" id="PTHR48081">
    <property type="entry name" value="AB HYDROLASE SUPERFAMILY PROTEIN C4A8.06C"/>
    <property type="match status" value="1"/>
</dbReference>
<evidence type="ECO:0000259" key="3">
    <source>
        <dbReference type="Pfam" id="PF07859"/>
    </source>
</evidence>
<dbReference type="AlphaFoldDB" id="A0A6S9QG49"/>
<proteinExistence type="predicted"/>
<feature type="transmembrane region" description="Helical" evidence="2">
    <location>
        <begin position="109"/>
        <end position="129"/>
    </location>
</feature>
<accession>A0A6S9QG49</accession>
<dbReference type="InterPro" id="IPR029058">
    <property type="entry name" value="AB_hydrolase_fold"/>
</dbReference>
<feature type="transmembrane region" description="Helical" evidence="2">
    <location>
        <begin position="66"/>
        <end position="89"/>
    </location>
</feature>
<keyword evidence="1" id="KW-0378">Hydrolase</keyword>
<dbReference type="SUPFAM" id="SSF53474">
    <property type="entry name" value="alpha/beta-Hydrolases"/>
    <property type="match status" value="1"/>
</dbReference>
<reference evidence="4" key="1">
    <citation type="submission" date="2021-01" db="EMBL/GenBank/DDBJ databases">
        <authorList>
            <person name="Corre E."/>
            <person name="Pelletier E."/>
            <person name="Niang G."/>
            <person name="Scheremetjew M."/>
            <person name="Finn R."/>
            <person name="Kale V."/>
            <person name="Holt S."/>
            <person name="Cochrane G."/>
            <person name="Meng A."/>
            <person name="Brown T."/>
            <person name="Cohen L."/>
        </authorList>
    </citation>
    <scope>NUCLEOTIDE SEQUENCE</scope>
    <source>
        <strain evidence="4">CCMP645</strain>
    </source>
</reference>
<dbReference type="InterPro" id="IPR013094">
    <property type="entry name" value="AB_hydrolase_3"/>
</dbReference>
<feature type="transmembrane region" description="Helical" evidence="2">
    <location>
        <begin position="141"/>
        <end position="161"/>
    </location>
</feature>
<sequence>MLDWLFGFRVKVSWHDLGGGRRVCVAAPMETSSPSKRWRYSEANDARASPLANGGSSSNDLLPVSIWLAGGGLFRINPALLAYCVRAYASRGHLVVAPVYALSSPPVLYILRSVLAVALFTIIGSFYYPDSVPRIPVVPELVTAMLVGLCVGGLLLVPRFLCTHAPQHPDHVRDAARAVAWAVVHAPFHGGDVSKVTLAGHSAGGQLACMLLLQPQWLAEVGLDHSVLRGLLLLSPVVDWTWLSSVPAYVRHFSRELWIRSQFGTATPLAHVSPLHLTRSAKSVPNVPVLLVRAGREFGPMVNRWALQALDLPAMERALREAGVEWCSLERARGGHVAALFYLGEWWERSHPFWLQG</sequence>
<protein>
    <recommendedName>
        <fullName evidence="3">Alpha/beta hydrolase fold-3 domain-containing protein</fullName>
    </recommendedName>
</protein>
<evidence type="ECO:0000256" key="2">
    <source>
        <dbReference type="SAM" id="Phobius"/>
    </source>
</evidence>
<feature type="domain" description="Alpha/beta hydrolase fold-3" evidence="3">
    <location>
        <begin position="165"/>
        <end position="242"/>
    </location>
</feature>
<keyword evidence="2" id="KW-0812">Transmembrane</keyword>
<dbReference type="PANTHER" id="PTHR48081:SF33">
    <property type="entry name" value="KYNURENINE FORMAMIDASE"/>
    <property type="match status" value="1"/>
</dbReference>
<dbReference type="InterPro" id="IPR050300">
    <property type="entry name" value="GDXG_lipolytic_enzyme"/>
</dbReference>
<evidence type="ECO:0000256" key="1">
    <source>
        <dbReference type="ARBA" id="ARBA00022801"/>
    </source>
</evidence>
<evidence type="ECO:0000313" key="4">
    <source>
        <dbReference type="EMBL" id="CAE0750159.1"/>
    </source>
</evidence>
<dbReference type="EMBL" id="HBIZ01004868">
    <property type="protein sequence ID" value="CAE0750160.1"/>
    <property type="molecule type" value="Transcribed_RNA"/>
</dbReference>
<dbReference type="GO" id="GO:0016787">
    <property type="term" value="F:hydrolase activity"/>
    <property type="evidence" value="ECO:0007669"/>
    <property type="project" value="UniProtKB-KW"/>
</dbReference>
<dbReference type="Gene3D" id="3.40.50.1820">
    <property type="entry name" value="alpha/beta hydrolase"/>
    <property type="match status" value="1"/>
</dbReference>
<dbReference type="EMBL" id="HBIZ01004867">
    <property type="protein sequence ID" value="CAE0750159.1"/>
    <property type="molecule type" value="Transcribed_RNA"/>
</dbReference>
<keyword evidence="2" id="KW-1133">Transmembrane helix</keyword>
<gene>
    <name evidence="4" type="ORF">PCAR00345_LOCUS2744</name>
    <name evidence="5" type="ORF">PCAR00345_LOCUS2745</name>
</gene>